<dbReference type="InterPro" id="IPR012337">
    <property type="entry name" value="RNaseH-like_sf"/>
</dbReference>
<dbReference type="InterPro" id="IPR036397">
    <property type="entry name" value="RNaseH_sf"/>
</dbReference>
<evidence type="ECO:0000313" key="2">
    <source>
        <dbReference type="EMBL" id="CAL4921257.1"/>
    </source>
</evidence>
<feature type="domain" description="RNase H type-1" evidence="1">
    <location>
        <begin position="147"/>
        <end position="279"/>
    </location>
</feature>
<organism evidence="2 3">
    <name type="scientific">Urochloa decumbens</name>
    <dbReference type="NCBI Taxonomy" id="240449"/>
    <lineage>
        <taxon>Eukaryota</taxon>
        <taxon>Viridiplantae</taxon>
        <taxon>Streptophyta</taxon>
        <taxon>Embryophyta</taxon>
        <taxon>Tracheophyta</taxon>
        <taxon>Spermatophyta</taxon>
        <taxon>Magnoliopsida</taxon>
        <taxon>Liliopsida</taxon>
        <taxon>Poales</taxon>
        <taxon>Poaceae</taxon>
        <taxon>PACMAD clade</taxon>
        <taxon>Panicoideae</taxon>
        <taxon>Panicodae</taxon>
        <taxon>Paniceae</taxon>
        <taxon>Melinidinae</taxon>
        <taxon>Urochloa</taxon>
    </lineage>
</organism>
<dbReference type="SUPFAM" id="SSF53098">
    <property type="entry name" value="Ribonuclease H-like"/>
    <property type="match status" value="1"/>
</dbReference>
<dbReference type="Proteomes" id="UP001497457">
    <property type="component" value="Chromosome 14rd"/>
</dbReference>
<dbReference type="InterPro" id="IPR044730">
    <property type="entry name" value="RNase_H-like_dom_plant"/>
</dbReference>
<dbReference type="Pfam" id="PF13456">
    <property type="entry name" value="RVT_3"/>
    <property type="match status" value="1"/>
</dbReference>
<dbReference type="Gene3D" id="3.30.420.10">
    <property type="entry name" value="Ribonuclease H-like superfamily/Ribonuclease H"/>
    <property type="match status" value="1"/>
</dbReference>
<dbReference type="EMBL" id="OZ075124">
    <property type="protein sequence ID" value="CAL4921257.1"/>
    <property type="molecule type" value="Genomic_DNA"/>
</dbReference>
<keyword evidence="3" id="KW-1185">Reference proteome</keyword>
<dbReference type="PANTHER" id="PTHR47074:SF11">
    <property type="entry name" value="REVERSE TRANSCRIPTASE-LIKE PROTEIN"/>
    <property type="match status" value="1"/>
</dbReference>
<dbReference type="InterPro" id="IPR026960">
    <property type="entry name" value="RVT-Znf"/>
</dbReference>
<dbReference type="InterPro" id="IPR052929">
    <property type="entry name" value="RNase_H-like_EbsB-rel"/>
</dbReference>
<dbReference type="PANTHER" id="PTHR47074">
    <property type="entry name" value="BNAC02G40300D PROTEIN"/>
    <property type="match status" value="1"/>
</dbReference>
<accession>A0ABC8X7B2</accession>
<dbReference type="PROSITE" id="PS50879">
    <property type="entry name" value="RNASE_H_1"/>
    <property type="match status" value="1"/>
</dbReference>
<gene>
    <name evidence="2" type="ORF">URODEC1_LOCUS20920</name>
</gene>
<dbReference type="Pfam" id="PF13966">
    <property type="entry name" value="zf-RVT"/>
    <property type="match status" value="1"/>
</dbReference>
<dbReference type="CDD" id="cd06222">
    <property type="entry name" value="RNase_H_like"/>
    <property type="match status" value="1"/>
</dbReference>
<dbReference type="AlphaFoldDB" id="A0ABC8X7B2"/>
<proteinExistence type="predicted"/>
<evidence type="ECO:0000259" key="1">
    <source>
        <dbReference type="PROSITE" id="PS50879"/>
    </source>
</evidence>
<evidence type="ECO:0000313" key="3">
    <source>
        <dbReference type="Proteomes" id="UP001497457"/>
    </source>
</evidence>
<protein>
    <recommendedName>
        <fullName evidence="1">RNase H type-1 domain-containing protein</fullName>
    </recommendedName>
</protein>
<sequence length="309" mass="34651">MFIWRLAHNSLPVRRNLASRGIDLDTKCPICRRFDEDCGHLFFRCKYARICWRLMNMEGIRTQLMECRSGVETINKIWELERTTQLKVIVLLWRWWSARNKVNDGGRMQNANEIFSSVCYSLMKFGKLEQSVMKKLGAGHSSWKPPPEDIYKINSDGSFDPNNRSGGWGFVIRNTNGEVLYAGAGNITFAGSALQAEAIAAYEGVLQAARLGMSRIILEMDATVLASALKSRSIDRSAIGCLVHRLRDLMHSEFTFCTVSVCNRSCNQVADSLAAHGAYVMTSGSDVFMSQVPDYVMKLVLGDLPANDI</sequence>
<dbReference type="InterPro" id="IPR002156">
    <property type="entry name" value="RNaseH_domain"/>
</dbReference>
<reference evidence="2" key="1">
    <citation type="submission" date="2024-10" db="EMBL/GenBank/DDBJ databases">
        <authorList>
            <person name="Ryan C."/>
        </authorList>
    </citation>
    <scope>NUCLEOTIDE SEQUENCE [LARGE SCALE GENOMIC DNA]</scope>
</reference>
<name>A0ABC8X7B2_9POAL</name>